<feature type="region of interest" description="Disordered" evidence="1">
    <location>
        <begin position="74"/>
        <end position="93"/>
    </location>
</feature>
<feature type="region of interest" description="Disordered" evidence="1">
    <location>
        <begin position="329"/>
        <end position="367"/>
    </location>
</feature>
<dbReference type="EMBL" id="HBNR01032689">
    <property type="protein sequence ID" value="CAE4587432.1"/>
    <property type="molecule type" value="Transcribed_RNA"/>
</dbReference>
<proteinExistence type="predicted"/>
<evidence type="ECO:0000313" key="2">
    <source>
        <dbReference type="EMBL" id="CAE4587432.1"/>
    </source>
</evidence>
<feature type="region of interest" description="Disordered" evidence="1">
    <location>
        <begin position="109"/>
        <end position="167"/>
    </location>
</feature>
<name>A0A7S4QLP8_9DINO</name>
<evidence type="ECO:0000256" key="1">
    <source>
        <dbReference type="SAM" id="MobiDB-lite"/>
    </source>
</evidence>
<feature type="compositionally biased region" description="Basic and acidic residues" evidence="1">
    <location>
        <begin position="350"/>
        <end position="360"/>
    </location>
</feature>
<protein>
    <submittedName>
        <fullName evidence="2">Uncharacterized protein</fullName>
    </submittedName>
</protein>
<dbReference type="AlphaFoldDB" id="A0A7S4QLP8"/>
<sequence>MGSSHVLARCPFCGSPSPELARATPPCMPRPLRRITGKQRPLAGLEPPLPPASAADAEHEQEFAVADLGDKAYQEHTRPDDGEEEGNGGCNVTWDPVSERYKIQISFAGGASLEAPLPDRKDLAESGAGADFCESHAGQDVSAPGGPEHSPASTEEDPRQRGLAELVASAAEDAGFAEAIPRQRGFVAIPTSVAEDASATSSPDSRPRPRSPASDDALPERPRSAVAPAFPAEEVPSSPCPSTPARGAYEPQDGRHGGMTRSGTPFVEDPAEGLLGAVVEGVVGLSSLSQPQTSPAEARELLLATIGAVERLADWRWPATAGLGLGLQKEARAAGSDASSADKPTRGKRGPCDQGHERHVVKGPRRH</sequence>
<gene>
    <name evidence="2" type="ORF">AMON00008_LOCUS22435</name>
</gene>
<organism evidence="2">
    <name type="scientific">Alexandrium monilatum</name>
    <dbReference type="NCBI Taxonomy" id="311494"/>
    <lineage>
        <taxon>Eukaryota</taxon>
        <taxon>Sar</taxon>
        <taxon>Alveolata</taxon>
        <taxon>Dinophyceae</taxon>
        <taxon>Gonyaulacales</taxon>
        <taxon>Pyrocystaceae</taxon>
        <taxon>Alexandrium</taxon>
    </lineage>
</organism>
<reference evidence="2" key="1">
    <citation type="submission" date="2021-01" db="EMBL/GenBank/DDBJ databases">
        <authorList>
            <person name="Corre E."/>
            <person name="Pelletier E."/>
            <person name="Niang G."/>
            <person name="Scheremetjew M."/>
            <person name="Finn R."/>
            <person name="Kale V."/>
            <person name="Holt S."/>
            <person name="Cochrane G."/>
            <person name="Meng A."/>
            <person name="Brown T."/>
            <person name="Cohen L."/>
        </authorList>
    </citation>
    <scope>NUCLEOTIDE SEQUENCE</scope>
    <source>
        <strain evidence="2">CCMP3105</strain>
    </source>
</reference>
<feature type="compositionally biased region" description="Low complexity" evidence="1">
    <location>
        <begin position="333"/>
        <end position="342"/>
    </location>
</feature>
<feature type="region of interest" description="Disordered" evidence="1">
    <location>
        <begin position="191"/>
        <end position="269"/>
    </location>
</feature>
<feature type="compositionally biased region" description="Low complexity" evidence="1">
    <location>
        <begin position="224"/>
        <end position="237"/>
    </location>
</feature>
<accession>A0A7S4QLP8</accession>